<dbReference type="InterPro" id="IPR011598">
    <property type="entry name" value="bHLH_dom"/>
</dbReference>
<reference evidence="8" key="1">
    <citation type="submission" date="2021-01" db="UniProtKB">
        <authorList>
            <consortium name="EnsemblPlants"/>
        </authorList>
    </citation>
    <scope>IDENTIFICATION</scope>
</reference>
<dbReference type="InterPro" id="IPR036638">
    <property type="entry name" value="HLH_DNA-bd_sf"/>
</dbReference>
<dbReference type="PROSITE" id="PS50888">
    <property type="entry name" value="BHLH"/>
    <property type="match status" value="1"/>
</dbReference>
<dbReference type="PANTHER" id="PTHR45914:SF60">
    <property type="entry name" value="TRANSCRIPTION FACTOR RSL2-LIKE"/>
    <property type="match status" value="1"/>
</dbReference>
<feature type="compositionally biased region" description="Basic and acidic residues" evidence="6">
    <location>
        <begin position="1"/>
        <end position="40"/>
    </location>
</feature>
<dbReference type="Gramene" id="Kaladp0040s0269.1.v1.1">
    <property type="protein sequence ID" value="Kaladp0040s0269.1.v1.1"/>
    <property type="gene ID" value="Kaladp0040s0269.v1.1"/>
</dbReference>
<keyword evidence="5" id="KW-0539">Nucleus</keyword>
<organism evidence="8 9">
    <name type="scientific">Kalanchoe fedtschenkoi</name>
    <name type="common">Lavender scallops</name>
    <name type="synonym">South American air plant</name>
    <dbReference type="NCBI Taxonomy" id="63787"/>
    <lineage>
        <taxon>Eukaryota</taxon>
        <taxon>Viridiplantae</taxon>
        <taxon>Streptophyta</taxon>
        <taxon>Embryophyta</taxon>
        <taxon>Tracheophyta</taxon>
        <taxon>Spermatophyta</taxon>
        <taxon>Magnoliopsida</taxon>
        <taxon>eudicotyledons</taxon>
        <taxon>Gunneridae</taxon>
        <taxon>Pentapetalae</taxon>
        <taxon>Saxifragales</taxon>
        <taxon>Crassulaceae</taxon>
        <taxon>Kalanchoe</taxon>
    </lineage>
</organism>
<dbReference type="InterPro" id="IPR045843">
    <property type="entry name" value="IND-like"/>
</dbReference>
<evidence type="ECO:0000313" key="9">
    <source>
        <dbReference type="Proteomes" id="UP000594263"/>
    </source>
</evidence>
<dbReference type="GO" id="GO:0005634">
    <property type="term" value="C:nucleus"/>
    <property type="evidence" value="ECO:0007669"/>
    <property type="project" value="UniProtKB-SubCell"/>
</dbReference>
<dbReference type="Pfam" id="PF00010">
    <property type="entry name" value="HLH"/>
    <property type="match status" value="1"/>
</dbReference>
<protein>
    <recommendedName>
        <fullName evidence="7">BHLH domain-containing protein</fullName>
    </recommendedName>
</protein>
<evidence type="ECO:0000256" key="5">
    <source>
        <dbReference type="ARBA" id="ARBA00023242"/>
    </source>
</evidence>
<sequence length="190" mass="21368">MDDLCEIKPVLDLEEPPKEVDIPESKKRFRDASDHVDKSKKGIKSNKYQKVIAVSSKNEPEQERSDSKRPGSMKEDSNGSPEVTGGEASTSKSSKAKKASKKASSDPQSLYARKRRERINERLRILQSLVPNGTKVDISTMLEEAVQYVKFLQLQIKLLSSDETWMYAPLAYNGMDIGISNFDMLNTSPR</sequence>
<proteinExistence type="predicted"/>
<dbReference type="PANTHER" id="PTHR45914">
    <property type="entry name" value="TRANSCRIPTION FACTOR HEC3-RELATED"/>
    <property type="match status" value="1"/>
</dbReference>
<evidence type="ECO:0000259" key="7">
    <source>
        <dbReference type="PROSITE" id="PS50888"/>
    </source>
</evidence>
<evidence type="ECO:0000256" key="3">
    <source>
        <dbReference type="ARBA" id="ARBA00023125"/>
    </source>
</evidence>
<keyword evidence="3" id="KW-0238">DNA-binding</keyword>
<dbReference type="FunFam" id="4.10.280.10:FF:000022">
    <property type="entry name" value="Basic helix-loop-helix transcription factor"/>
    <property type="match status" value="1"/>
</dbReference>
<dbReference type="Gene3D" id="4.10.280.10">
    <property type="entry name" value="Helix-loop-helix DNA-binding domain"/>
    <property type="match status" value="1"/>
</dbReference>
<dbReference type="GO" id="GO:0003700">
    <property type="term" value="F:DNA-binding transcription factor activity"/>
    <property type="evidence" value="ECO:0007669"/>
    <property type="project" value="InterPro"/>
</dbReference>
<dbReference type="AlphaFoldDB" id="A0A7N0TMJ3"/>
<dbReference type="GO" id="GO:0046983">
    <property type="term" value="F:protein dimerization activity"/>
    <property type="evidence" value="ECO:0007669"/>
    <property type="project" value="InterPro"/>
</dbReference>
<keyword evidence="9" id="KW-1185">Reference proteome</keyword>
<evidence type="ECO:0000256" key="6">
    <source>
        <dbReference type="SAM" id="MobiDB-lite"/>
    </source>
</evidence>
<dbReference type="EnsemblPlants" id="Kaladp0040s0269.1.v1.1">
    <property type="protein sequence ID" value="Kaladp0040s0269.1.v1.1"/>
    <property type="gene ID" value="Kaladp0040s0269.v1.1"/>
</dbReference>
<comment type="subcellular location">
    <subcellularLocation>
        <location evidence="1">Nucleus</location>
    </subcellularLocation>
</comment>
<evidence type="ECO:0000256" key="1">
    <source>
        <dbReference type="ARBA" id="ARBA00004123"/>
    </source>
</evidence>
<keyword evidence="4" id="KW-0804">Transcription</keyword>
<dbReference type="Proteomes" id="UP000594263">
    <property type="component" value="Unplaced"/>
</dbReference>
<dbReference type="SMART" id="SM00353">
    <property type="entry name" value="HLH"/>
    <property type="match status" value="1"/>
</dbReference>
<name>A0A7N0TMJ3_KALFE</name>
<feature type="region of interest" description="Disordered" evidence="6">
    <location>
        <begin position="1"/>
        <end position="115"/>
    </location>
</feature>
<dbReference type="SUPFAM" id="SSF47459">
    <property type="entry name" value="HLH, helix-loop-helix DNA-binding domain"/>
    <property type="match status" value="1"/>
</dbReference>
<feature type="compositionally biased region" description="Basic and acidic residues" evidence="6">
    <location>
        <begin position="58"/>
        <end position="77"/>
    </location>
</feature>
<dbReference type="GO" id="GO:0003677">
    <property type="term" value="F:DNA binding"/>
    <property type="evidence" value="ECO:0007669"/>
    <property type="project" value="UniProtKB-KW"/>
</dbReference>
<keyword evidence="2" id="KW-0805">Transcription regulation</keyword>
<dbReference type="GO" id="GO:0048766">
    <property type="term" value="P:root hair initiation"/>
    <property type="evidence" value="ECO:0007669"/>
    <property type="project" value="UniProtKB-ARBA"/>
</dbReference>
<dbReference type="CDD" id="cd11454">
    <property type="entry name" value="bHLH_AtIND_like"/>
    <property type="match status" value="1"/>
</dbReference>
<evidence type="ECO:0000256" key="4">
    <source>
        <dbReference type="ARBA" id="ARBA00023163"/>
    </source>
</evidence>
<accession>A0A7N0TMJ3</accession>
<feature type="domain" description="BHLH" evidence="7">
    <location>
        <begin position="103"/>
        <end position="152"/>
    </location>
</feature>
<evidence type="ECO:0000313" key="8">
    <source>
        <dbReference type="EnsemblPlants" id="Kaladp0040s0269.1.v1.1"/>
    </source>
</evidence>
<evidence type="ECO:0000256" key="2">
    <source>
        <dbReference type="ARBA" id="ARBA00023015"/>
    </source>
</evidence>